<dbReference type="InterPro" id="IPR048823">
    <property type="entry name" value="Cas3_I-F_Cas2"/>
</dbReference>
<dbReference type="GO" id="GO:0004386">
    <property type="term" value="F:helicase activity"/>
    <property type="evidence" value="ECO:0007669"/>
    <property type="project" value="UniProtKB-KW"/>
</dbReference>
<dbReference type="PROSITE" id="PS51643">
    <property type="entry name" value="HD_CAS3"/>
    <property type="match status" value="1"/>
</dbReference>
<evidence type="ECO:0000256" key="3">
    <source>
        <dbReference type="ARBA" id="ARBA00022723"/>
    </source>
</evidence>
<reference evidence="10 11" key="1">
    <citation type="submission" date="2018-07" db="EMBL/GenBank/DDBJ databases">
        <title>Genomic Encyclopedia of Type Strains, Phase IV (KMG-IV): sequencing the most valuable type-strain genomes for metagenomic binning, comparative biology and taxonomic classification.</title>
        <authorList>
            <person name="Goeker M."/>
        </authorList>
    </citation>
    <scope>NUCLEOTIDE SEQUENCE [LARGE SCALE GENOMIC DNA]</scope>
    <source>
        <strain evidence="10 11">DSM 26407</strain>
    </source>
</reference>
<comment type="similarity">
    <text evidence="2">In the central section; belongs to the CRISPR-associated helicase Cas3 family.</text>
</comment>
<dbReference type="NCBIfam" id="TIGR02562">
    <property type="entry name" value="cas3_yersinia"/>
    <property type="match status" value="1"/>
</dbReference>
<dbReference type="Pfam" id="PF21384">
    <property type="entry name" value="Cas3_I-F_Cas2"/>
    <property type="match status" value="1"/>
</dbReference>
<dbReference type="GO" id="GO:0051607">
    <property type="term" value="P:defense response to virus"/>
    <property type="evidence" value="ECO:0007669"/>
    <property type="project" value="UniProtKB-KW"/>
</dbReference>
<evidence type="ECO:0000256" key="4">
    <source>
        <dbReference type="ARBA" id="ARBA00022741"/>
    </source>
</evidence>
<accession>A0A369BT98</accession>
<dbReference type="Pfam" id="PF22590">
    <property type="entry name" value="Cas3-like_C_2"/>
    <property type="match status" value="1"/>
</dbReference>
<sequence>MNVLLVSQCSKNALTESRRILDQFAERRGDRTWQTPITAQGLETLRRMLRKTARKNTAVACHWIRGKDHSELLWIVGDARRFNAQGTTPTNTTARDVLRGQDENDWHTAEDIRLLAALASLFHDFGKANQAFQKKLTGKKPVADAYRHEWVSLRLFEAFVDRDNDETWLQRLAALKQGGEKGVLDRLSRDGMDRRISGPFEKLPPLARVVGWLIVSHHRLPTQVKGSPVRSELLANLPGEIEDEWCGLQFDVTENEIEACWRFGKDLPFASVQWRAHASKIARTILQRAAMLNASWLDDPYVLHHARMALMLADHYYSSQPSHSRYGSPGYPLHANTDHESGALKQRLDEHLIGVEVNASRIVRTLPRLTRQLPSIARHKGFRQRTKNRAFRWQDRAFDLASSIQARSSYQGFFGVNMASTGTGKTLANGRILYGLADPRQGARFSIALGLRTLTLQTGDAYRERMGLGAEDLAVLVGGGAIRRLHEQQREEENRLSVEGSESSADLLPEQHYVHFEGSLEDGPLNRWLRNNIDAQKLLNAPVLACTIDHLIPATEGTRGGRQIAPMLRLMSADLVLDEPDDFDTDDLPAVSRLVHWAGLLGSRVLLSSATLPPALVRGLFQAYLEGRRIYQRNRGVPGQPLSVCCAWFDEYSAEAGDHAESDSYSRAHHAFVDRRLRKLSEAEVRRRAVIKPLQITHCQDQEIVTTALARHLHGYIHELHARHHTRDPRTGKRFSFGLIRMANIGPLTDTAKALYTLGAKEDHRIHLCVYHAQHPLLVRSGIEHQLDRFLNRKNPDAVFEESEIHEYLDKGSEPEQIFVVLATAVAEVGRDHDYDWAVVEPSSMRSIIQLAGRVRRHRPGPCDTANVYLLDTNVQHLIQPGGPAFCRPGFESETFPLATHRLTELLSPQQLNAIDSSTRIREREPLVPTRNLVDLEHAKLRSLMLGTTAGGALKLKPIALWWNTRATLSGELQRTAPFRLDPVGRQRYGLLPDDDDEIDFFRLERDGNRTAAGNLLQTPELKPGPRIEFWGKPDYSEALESLAERLGMEIPHCARLFGIVDLPANGEVKGWIYHPALGFSRAR</sequence>
<name>A0A369BT98_9GAMM</name>
<dbReference type="InterPro" id="IPR027417">
    <property type="entry name" value="P-loop_NTPase"/>
</dbReference>
<dbReference type="SUPFAM" id="SSF52540">
    <property type="entry name" value="P-loop containing nucleoside triphosphate hydrolases"/>
    <property type="match status" value="1"/>
</dbReference>
<dbReference type="RefSeq" id="WP_114281082.1">
    <property type="nucleotide sequence ID" value="NZ_QPJY01000014.1"/>
</dbReference>
<evidence type="ECO:0000313" key="11">
    <source>
        <dbReference type="Proteomes" id="UP000252707"/>
    </source>
</evidence>
<dbReference type="EMBL" id="QPJY01000014">
    <property type="protein sequence ID" value="RCX24882.1"/>
    <property type="molecule type" value="Genomic_DNA"/>
</dbReference>
<evidence type="ECO:0000313" key="10">
    <source>
        <dbReference type="EMBL" id="RCX24882.1"/>
    </source>
</evidence>
<evidence type="ECO:0000256" key="2">
    <source>
        <dbReference type="ARBA" id="ARBA00009046"/>
    </source>
</evidence>
<evidence type="ECO:0000256" key="1">
    <source>
        <dbReference type="ARBA" id="ARBA00006847"/>
    </source>
</evidence>
<dbReference type="InterPro" id="IPR038257">
    <property type="entry name" value="CRISPR-assoc_Cas3_HD_sf"/>
</dbReference>
<evidence type="ECO:0000259" key="9">
    <source>
        <dbReference type="PROSITE" id="PS51643"/>
    </source>
</evidence>
<dbReference type="InterPro" id="IPR054712">
    <property type="entry name" value="Cas3-like_dom"/>
</dbReference>
<keyword evidence="3" id="KW-0479">Metal-binding</keyword>
<proteinExistence type="inferred from homology"/>
<evidence type="ECO:0000256" key="8">
    <source>
        <dbReference type="ARBA" id="ARBA00023118"/>
    </source>
</evidence>
<keyword evidence="6" id="KW-0347">Helicase</keyword>
<evidence type="ECO:0000256" key="7">
    <source>
        <dbReference type="ARBA" id="ARBA00022840"/>
    </source>
</evidence>
<feature type="domain" description="HD Cas3-type" evidence="9">
    <location>
        <begin position="102"/>
        <end position="316"/>
    </location>
</feature>
<dbReference type="GO" id="GO:0005524">
    <property type="term" value="F:ATP binding"/>
    <property type="evidence" value="ECO:0007669"/>
    <property type="project" value="UniProtKB-KW"/>
</dbReference>
<evidence type="ECO:0000256" key="5">
    <source>
        <dbReference type="ARBA" id="ARBA00022801"/>
    </source>
</evidence>
<dbReference type="GO" id="GO:0016787">
    <property type="term" value="F:hydrolase activity"/>
    <property type="evidence" value="ECO:0007669"/>
    <property type="project" value="UniProtKB-KW"/>
</dbReference>
<comment type="caution">
    <text evidence="10">The sequence shown here is derived from an EMBL/GenBank/DDBJ whole genome shotgun (WGS) entry which is preliminary data.</text>
</comment>
<comment type="similarity">
    <text evidence="1">In the N-terminal section; belongs to the CRISPR-associated nuclease Cas3-HD family.</text>
</comment>
<dbReference type="Proteomes" id="UP000252707">
    <property type="component" value="Unassembled WGS sequence"/>
</dbReference>
<protein>
    <submittedName>
        <fullName evidence="10">CRISPR-associated Cas3 family helicase</fullName>
    </submittedName>
</protein>
<keyword evidence="7" id="KW-0067">ATP-binding</keyword>
<dbReference type="InterPro" id="IPR013395">
    <property type="entry name" value="CRISPR-assoc_Cas3_yers"/>
</dbReference>
<keyword evidence="4" id="KW-0547">Nucleotide-binding</keyword>
<keyword evidence="11" id="KW-1185">Reference proteome</keyword>
<organism evidence="10 11">
    <name type="scientific">Thioalbus denitrificans</name>
    <dbReference type="NCBI Taxonomy" id="547122"/>
    <lineage>
        <taxon>Bacteria</taxon>
        <taxon>Pseudomonadati</taxon>
        <taxon>Pseudomonadota</taxon>
        <taxon>Gammaproteobacteria</taxon>
        <taxon>Chromatiales</taxon>
        <taxon>Ectothiorhodospiraceae</taxon>
        <taxon>Thioalbus</taxon>
    </lineage>
</organism>
<dbReference type="Pfam" id="PF18019">
    <property type="entry name" value="Cas3_HD"/>
    <property type="match status" value="1"/>
</dbReference>
<evidence type="ECO:0000256" key="6">
    <source>
        <dbReference type="ARBA" id="ARBA00022806"/>
    </source>
</evidence>
<gene>
    <name evidence="10" type="ORF">DFQ59_11438</name>
</gene>
<dbReference type="Gene3D" id="1.10.3210.30">
    <property type="match status" value="1"/>
</dbReference>
<keyword evidence="8" id="KW-0051">Antiviral defense</keyword>
<keyword evidence="5" id="KW-0378">Hydrolase</keyword>
<dbReference type="InterPro" id="IPR006483">
    <property type="entry name" value="CRISPR-assoc_Cas3_HD"/>
</dbReference>
<dbReference type="InterPro" id="IPR048824">
    <property type="entry name" value="Cas3-like_C"/>
</dbReference>
<dbReference type="GO" id="GO:0046872">
    <property type="term" value="F:metal ion binding"/>
    <property type="evidence" value="ECO:0007669"/>
    <property type="project" value="UniProtKB-KW"/>
</dbReference>
<dbReference type="AlphaFoldDB" id="A0A369BT98"/>
<dbReference type="Pfam" id="PF21802">
    <property type="entry name" value="Cas3-like_C"/>
    <property type="match status" value="1"/>
</dbReference>
<dbReference type="OrthoDB" id="220028at2"/>